<dbReference type="Proteomes" id="UP000813824">
    <property type="component" value="Unassembled WGS sequence"/>
</dbReference>
<name>A0A8K0XN97_9AGAR</name>
<proteinExistence type="predicted"/>
<dbReference type="EMBL" id="JAEVFJ010000022">
    <property type="protein sequence ID" value="KAH8096777.1"/>
    <property type="molecule type" value="Genomic_DNA"/>
</dbReference>
<evidence type="ECO:0000313" key="3">
    <source>
        <dbReference type="Proteomes" id="UP000813824"/>
    </source>
</evidence>
<evidence type="ECO:0000256" key="1">
    <source>
        <dbReference type="SAM" id="MobiDB-lite"/>
    </source>
</evidence>
<organism evidence="2 3">
    <name type="scientific">Cristinia sonorae</name>
    <dbReference type="NCBI Taxonomy" id="1940300"/>
    <lineage>
        <taxon>Eukaryota</taxon>
        <taxon>Fungi</taxon>
        <taxon>Dikarya</taxon>
        <taxon>Basidiomycota</taxon>
        <taxon>Agaricomycotina</taxon>
        <taxon>Agaricomycetes</taxon>
        <taxon>Agaricomycetidae</taxon>
        <taxon>Agaricales</taxon>
        <taxon>Pleurotineae</taxon>
        <taxon>Stephanosporaceae</taxon>
        <taxon>Cristinia</taxon>
    </lineage>
</organism>
<feature type="region of interest" description="Disordered" evidence="1">
    <location>
        <begin position="181"/>
        <end position="202"/>
    </location>
</feature>
<reference evidence="2" key="1">
    <citation type="journal article" date="2021" name="New Phytol.">
        <title>Evolutionary innovations through gain and loss of genes in the ectomycorrhizal Boletales.</title>
        <authorList>
            <person name="Wu G."/>
            <person name="Miyauchi S."/>
            <person name="Morin E."/>
            <person name="Kuo A."/>
            <person name="Drula E."/>
            <person name="Varga T."/>
            <person name="Kohler A."/>
            <person name="Feng B."/>
            <person name="Cao Y."/>
            <person name="Lipzen A."/>
            <person name="Daum C."/>
            <person name="Hundley H."/>
            <person name="Pangilinan J."/>
            <person name="Johnson J."/>
            <person name="Barry K."/>
            <person name="LaButti K."/>
            <person name="Ng V."/>
            <person name="Ahrendt S."/>
            <person name="Min B."/>
            <person name="Choi I.G."/>
            <person name="Park H."/>
            <person name="Plett J.M."/>
            <person name="Magnuson J."/>
            <person name="Spatafora J.W."/>
            <person name="Nagy L.G."/>
            <person name="Henrissat B."/>
            <person name="Grigoriev I.V."/>
            <person name="Yang Z.L."/>
            <person name="Xu J."/>
            <person name="Martin F.M."/>
        </authorList>
    </citation>
    <scope>NUCLEOTIDE SEQUENCE</scope>
    <source>
        <strain evidence="2">KKN 215</strain>
    </source>
</reference>
<dbReference type="AlphaFoldDB" id="A0A8K0XN97"/>
<gene>
    <name evidence="2" type="ORF">BXZ70DRAFT_314621</name>
</gene>
<dbReference type="OrthoDB" id="57709at2759"/>
<sequence>MCLDCKYGGLGGLYGGRGFGGGLFGYDDGFSRANFAPVSSRAKNALEDAKRIFLQHLPTVDTSRGPVTTEIINFHLVPDMRKAFNKYVKEYGCHGTSRQLTRAEQDLVNKNRKSLLWYTSVTVTPQAQQAYLQKNPHLAPKPAADAQAPVAGSSSSASTSTSVNAPTQDVAGQIAKNKLNEAISAKAATNTTLKKVRGRKNA</sequence>
<evidence type="ECO:0000313" key="2">
    <source>
        <dbReference type="EMBL" id="KAH8096777.1"/>
    </source>
</evidence>
<feature type="region of interest" description="Disordered" evidence="1">
    <location>
        <begin position="139"/>
        <end position="169"/>
    </location>
</feature>
<keyword evidence="3" id="KW-1185">Reference proteome</keyword>
<feature type="compositionally biased region" description="Low complexity" evidence="1">
    <location>
        <begin position="153"/>
        <end position="162"/>
    </location>
</feature>
<comment type="caution">
    <text evidence="2">The sequence shown here is derived from an EMBL/GenBank/DDBJ whole genome shotgun (WGS) entry which is preliminary data.</text>
</comment>
<accession>A0A8K0XN97</accession>
<protein>
    <submittedName>
        <fullName evidence="2">Uncharacterized protein</fullName>
    </submittedName>
</protein>